<dbReference type="PANTHER" id="PTHR33525">
    <property type="match status" value="1"/>
</dbReference>
<dbReference type="InterPro" id="IPR011006">
    <property type="entry name" value="CheY-like_superfamily"/>
</dbReference>
<dbReference type="GO" id="GO:0000160">
    <property type="term" value="P:phosphorelay signal transduction system"/>
    <property type="evidence" value="ECO:0007669"/>
    <property type="project" value="InterPro"/>
</dbReference>
<dbReference type="PROSITE" id="PS51833">
    <property type="entry name" value="HDOD"/>
    <property type="match status" value="1"/>
</dbReference>
<dbReference type="AlphaFoldDB" id="A0A7U3YL90"/>
<dbReference type="RefSeq" id="WP_015724008.1">
    <property type="nucleotide sequence ID" value="NC_014972.1"/>
</dbReference>
<evidence type="ECO:0000313" key="5">
    <source>
        <dbReference type="Proteomes" id="UP000006365"/>
    </source>
</evidence>
<dbReference type="KEGG" id="dpr:Despr_1302"/>
<sequence length="406" mass="45116">MKKTALFVDGEPNILAGLRRMLRSLRNEMDFFFAESGFEALEILAAQHIDVIVSDMQMPGMDGATLLATVQEKYPMTIRIVLSGQADEVPVLRAAGVVHQFLAKPTDPEKIKEVLKRACALQDLMKNKQLKAVVSRIGKLPSIPAIYVELKNKLMNPDCSVSDVASIIIKDMAMSAKVLQLVNSAFFGMYTNITSPLHAVTLLGLETIKAMVLGIGFFSTLHTTSSRTFSVDKLWDHCVLTAAFAKKIAQAETNNTQMINNTFIAGMMHDIGKLLLFSSLHEPYNQAIAMARKQYSHLNQAEQQVFNSDHANIGGYLVGLWGLPGSVIEAVAFHHQLDDYPNPSFCPAVAVHAADVIYYELFPERSVGKPPRLNYGYLEQAGVRRRYSAWLELCSEEYPGEPRHDR</sequence>
<keyword evidence="1" id="KW-0597">Phosphoprotein</keyword>
<organism evidence="4 5">
    <name type="scientific">Desulfobulbus propionicus (strain ATCC 33891 / DSM 2032 / VKM B-1956 / 1pr3)</name>
    <dbReference type="NCBI Taxonomy" id="577650"/>
    <lineage>
        <taxon>Bacteria</taxon>
        <taxon>Pseudomonadati</taxon>
        <taxon>Thermodesulfobacteriota</taxon>
        <taxon>Desulfobulbia</taxon>
        <taxon>Desulfobulbales</taxon>
        <taxon>Desulfobulbaceae</taxon>
        <taxon>Desulfobulbus</taxon>
    </lineage>
</organism>
<evidence type="ECO:0000256" key="1">
    <source>
        <dbReference type="PROSITE-ProRule" id="PRU00169"/>
    </source>
</evidence>
<dbReference type="Proteomes" id="UP000006365">
    <property type="component" value="Chromosome"/>
</dbReference>
<dbReference type="SMART" id="SM00448">
    <property type="entry name" value="REC"/>
    <property type="match status" value="1"/>
</dbReference>
<dbReference type="Gene3D" id="1.10.3210.10">
    <property type="entry name" value="Hypothetical protein af1432"/>
    <property type="match status" value="1"/>
</dbReference>
<evidence type="ECO:0000259" key="2">
    <source>
        <dbReference type="PROSITE" id="PS50110"/>
    </source>
</evidence>
<dbReference type="InterPro" id="IPR001789">
    <property type="entry name" value="Sig_transdc_resp-reg_receiver"/>
</dbReference>
<reference evidence="4 5" key="1">
    <citation type="journal article" date="2011" name="Stand. Genomic Sci.">
        <title>Complete genome sequence of Desulfobulbus propionicus type strain (1pr3).</title>
        <authorList>
            <person name="Pagani I."/>
            <person name="Lapidus A."/>
            <person name="Nolan M."/>
            <person name="Lucas S."/>
            <person name="Hammon N."/>
            <person name="Deshpande S."/>
            <person name="Cheng J.F."/>
            <person name="Chertkov O."/>
            <person name="Davenport K."/>
            <person name="Tapia R."/>
            <person name="Han C."/>
            <person name="Goodwin L."/>
            <person name="Pitluck S."/>
            <person name="Liolios K."/>
            <person name="Mavromatis K."/>
            <person name="Ivanova N."/>
            <person name="Mikhailova N."/>
            <person name="Pati A."/>
            <person name="Chen A."/>
            <person name="Palaniappan K."/>
            <person name="Land M."/>
            <person name="Hauser L."/>
            <person name="Chang Y.J."/>
            <person name="Jeffries C.D."/>
            <person name="Detter J.C."/>
            <person name="Brambilla E."/>
            <person name="Kannan K.P."/>
            <person name="Djao O.D."/>
            <person name="Rohde M."/>
            <person name="Pukall R."/>
            <person name="Spring S."/>
            <person name="Goker M."/>
            <person name="Sikorski J."/>
            <person name="Woyke T."/>
            <person name="Bristow J."/>
            <person name="Eisen J.A."/>
            <person name="Markowitz V."/>
            <person name="Hugenholtz P."/>
            <person name="Kyrpides N.C."/>
            <person name="Klenk H.P."/>
        </authorList>
    </citation>
    <scope>NUCLEOTIDE SEQUENCE [LARGE SCALE GENOMIC DNA]</scope>
    <source>
        <strain evidence="5">ATCC 33891 / DSM 2032 / 1pr3</strain>
    </source>
</reference>
<keyword evidence="5" id="KW-1185">Reference proteome</keyword>
<feature type="domain" description="HDOD" evidence="3">
    <location>
        <begin position="140"/>
        <end position="337"/>
    </location>
</feature>
<dbReference type="Pfam" id="PF00072">
    <property type="entry name" value="Response_reg"/>
    <property type="match status" value="1"/>
</dbReference>
<dbReference type="PIRSF" id="PIRSF036883">
    <property type="entry name" value="RR_HD-GYP_mod"/>
    <property type="match status" value="1"/>
</dbReference>
<evidence type="ECO:0000259" key="3">
    <source>
        <dbReference type="PROSITE" id="PS51833"/>
    </source>
</evidence>
<dbReference type="EMBL" id="CP002364">
    <property type="protein sequence ID" value="ADW17466.1"/>
    <property type="molecule type" value="Genomic_DNA"/>
</dbReference>
<evidence type="ECO:0000313" key="4">
    <source>
        <dbReference type="EMBL" id="ADW17466.1"/>
    </source>
</evidence>
<feature type="modified residue" description="4-aspartylphosphate" evidence="1">
    <location>
        <position position="55"/>
    </location>
</feature>
<dbReference type="InterPro" id="IPR014626">
    <property type="entry name" value="Sig_transdc_resp-reg_put"/>
</dbReference>
<dbReference type="SUPFAM" id="SSF109604">
    <property type="entry name" value="HD-domain/PDEase-like"/>
    <property type="match status" value="1"/>
</dbReference>
<name>A0A7U3YL90_DESPD</name>
<dbReference type="InterPro" id="IPR003607">
    <property type="entry name" value="HD/PDEase_dom"/>
</dbReference>
<accession>A0A7U3YL90</accession>
<dbReference type="Gene3D" id="3.40.50.2300">
    <property type="match status" value="1"/>
</dbReference>
<proteinExistence type="predicted"/>
<dbReference type="InterPro" id="IPR052340">
    <property type="entry name" value="RNase_Y/CdgJ"/>
</dbReference>
<dbReference type="Pfam" id="PF08668">
    <property type="entry name" value="HDOD"/>
    <property type="match status" value="1"/>
</dbReference>
<dbReference type="InterPro" id="IPR013976">
    <property type="entry name" value="HDOD"/>
</dbReference>
<dbReference type="SUPFAM" id="SSF52172">
    <property type="entry name" value="CheY-like"/>
    <property type="match status" value="1"/>
</dbReference>
<feature type="domain" description="Response regulatory" evidence="2">
    <location>
        <begin position="4"/>
        <end position="119"/>
    </location>
</feature>
<gene>
    <name evidence="4" type="ordered locus">Despr_1302</name>
</gene>
<dbReference type="PROSITE" id="PS50110">
    <property type="entry name" value="RESPONSE_REGULATORY"/>
    <property type="match status" value="1"/>
</dbReference>
<dbReference type="CDD" id="cd00077">
    <property type="entry name" value="HDc"/>
    <property type="match status" value="1"/>
</dbReference>
<dbReference type="CDD" id="cd17569">
    <property type="entry name" value="REC_HupR-like"/>
    <property type="match status" value="1"/>
</dbReference>
<dbReference type="PANTHER" id="PTHR33525:SF3">
    <property type="entry name" value="RIBONUCLEASE Y"/>
    <property type="match status" value="1"/>
</dbReference>
<protein>
    <submittedName>
        <fullName evidence="4">Signal transduction protein</fullName>
    </submittedName>
</protein>